<evidence type="ECO:0000313" key="2">
    <source>
        <dbReference type="Proteomes" id="UP000770717"/>
    </source>
</evidence>
<dbReference type="EMBL" id="WNTK01000006">
    <property type="protein sequence ID" value="KAG9482261.1"/>
    <property type="molecule type" value="Genomic_DNA"/>
</dbReference>
<proteinExistence type="predicted"/>
<keyword evidence="2" id="KW-1185">Reference proteome</keyword>
<evidence type="ECO:0000313" key="1">
    <source>
        <dbReference type="EMBL" id="KAG9482261.1"/>
    </source>
</evidence>
<reference evidence="1" key="1">
    <citation type="thesis" date="2020" institute="ProQuest LLC" country="789 East Eisenhower Parkway, Ann Arbor, MI, USA">
        <title>Comparative Genomics and Chromosome Evolution.</title>
        <authorList>
            <person name="Mudd A.B."/>
        </authorList>
    </citation>
    <scope>NUCLEOTIDE SEQUENCE</scope>
    <source>
        <strain evidence="1">HN-11 Male</strain>
        <tissue evidence="1">Kidney and liver</tissue>
    </source>
</reference>
<dbReference type="AlphaFoldDB" id="A0A8J6F7Y6"/>
<gene>
    <name evidence="1" type="ORF">GDO78_011122</name>
</gene>
<dbReference type="Proteomes" id="UP000770717">
    <property type="component" value="Unassembled WGS sequence"/>
</dbReference>
<comment type="caution">
    <text evidence="1">The sequence shown here is derived from an EMBL/GenBank/DDBJ whole genome shotgun (WGS) entry which is preliminary data.</text>
</comment>
<organism evidence="1 2">
    <name type="scientific">Eleutherodactylus coqui</name>
    <name type="common">Puerto Rican coqui</name>
    <dbReference type="NCBI Taxonomy" id="57060"/>
    <lineage>
        <taxon>Eukaryota</taxon>
        <taxon>Metazoa</taxon>
        <taxon>Chordata</taxon>
        <taxon>Craniata</taxon>
        <taxon>Vertebrata</taxon>
        <taxon>Euteleostomi</taxon>
        <taxon>Amphibia</taxon>
        <taxon>Batrachia</taxon>
        <taxon>Anura</taxon>
        <taxon>Neobatrachia</taxon>
        <taxon>Hyloidea</taxon>
        <taxon>Eleutherodactylidae</taxon>
        <taxon>Eleutherodactylinae</taxon>
        <taxon>Eleutherodactylus</taxon>
        <taxon>Eleutherodactylus</taxon>
    </lineage>
</organism>
<name>A0A8J6F7Y6_ELECQ</name>
<sequence length="68" mass="7548">MPLRQLSSVPNIFTRGIKSKSTIKVFFSSHAKFGKNPPEKSESTSAVRVRACVYILYNLAAARFVMGL</sequence>
<accession>A0A8J6F7Y6</accession>
<protein>
    <submittedName>
        <fullName evidence="1">Uncharacterized protein</fullName>
    </submittedName>
</protein>